<reference evidence="1 2" key="1">
    <citation type="submission" date="2019-01" db="EMBL/GenBank/DDBJ databases">
        <title>Blautia sp. nov. KGMB01111 isolated human feces.</title>
        <authorList>
            <person name="Park J.-E."/>
            <person name="Kim J.-S."/>
            <person name="Park S.-H."/>
        </authorList>
    </citation>
    <scope>NUCLEOTIDE SEQUENCE [LARGE SCALE GENOMIC DNA]</scope>
    <source>
        <strain evidence="1 2">KGMB01111</strain>
    </source>
</reference>
<dbReference type="OrthoDB" id="2085490at2"/>
<gene>
    <name evidence="1" type="ORF">ETP43_08430</name>
</gene>
<dbReference type="RefSeq" id="WP_129257743.1">
    <property type="nucleotide sequence ID" value="NZ_SDKC01000001.1"/>
</dbReference>
<sequence>MTNSEYPENREWKQKAFGMPKLPSGDMGQDKVLYYILKMVKDGKSANIMLNIEGSNSTATLGRMCEWIRPIGLVNKEKQVWTLTELGEMVLERQDSCFSTAVFCSTIVFMGEILFYLQKPKNSQELLKIAEEYHLNWKTNSEIHNRIKWFRDVDMVRFEEYKLEYSLTQKGQEFLQQIEVTMPSETEEEPDETLLETQLPMSEWASALKPAPTEKKRMAIGYMPGKTADACITISAYLQLMNQAISIEEIREYSKINYQIAVSSSNMFLSFLEKIGFVDRISKNMYVTSELGNTWIEKQSPVDLIACLEARYLFVYELLAELRKEPKNAKTLSIIAKVSYGFDRESIDETRKRLILLSAAKLIYSVTNDKYGLTARGEKLLDTFGIVAKESVKSSEIKKEENAGDCYDDSCESLITELRLSSKDSYNPNRFEKAIKAAFDFIGYDATWLGGSGKTDVLIKARTAPKLSYAVAVDAKSTQSGNVTEDQIDFDTLKDHRKLHHADYSAIVGCSFRGERLLNRCKEHKVALIDVDTLEQLIRNQVGIPLTGEDYKKIFEQTGIVDISVLDEARNRTERYGLLVDAIVGCLVNESKDEVTEGILTSREIYRTVRDDERFSINPNLDEIEDILKFLASPLIGCVGKNKDGYYAIGSLNEVAKKFQFYAKSCKRTS</sequence>
<dbReference type="Proteomes" id="UP000290106">
    <property type="component" value="Unassembled WGS sequence"/>
</dbReference>
<comment type="caution">
    <text evidence="1">The sequence shown here is derived from an EMBL/GenBank/DDBJ whole genome shotgun (WGS) entry which is preliminary data.</text>
</comment>
<dbReference type="EMBL" id="SDKC01000001">
    <property type="protein sequence ID" value="RXS75240.1"/>
    <property type="molecule type" value="Genomic_DNA"/>
</dbReference>
<protein>
    <submittedName>
        <fullName evidence="1">Uncharacterized protein</fullName>
    </submittedName>
</protein>
<name>A0A4Q1RHS0_9FIRM</name>
<evidence type="ECO:0000313" key="1">
    <source>
        <dbReference type="EMBL" id="RXS75240.1"/>
    </source>
</evidence>
<dbReference type="AlphaFoldDB" id="A0A4Q1RHS0"/>
<accession>A0A4Q1RHS0</accession>
<evidence type="ECO:0000313" key="2">
    <source>
        <dbReference type="Proteomes" id="UP000290106"/>
    </source>
</evidence>
<proteinExistence type="predicted"/>
<organism evidence="1 2">
    <name type="scientific">Blautia faecicola</name>
    <dbReference type="NCBI Taxonomy" id="2509240"/>
    <lineage>
        <taxon>Bacteria</taxon>
        <taxon>Bacillati</taxon>
        <taxon>Bacillota</taxon>
        <taxon>Clostridia</taxon>
        <taxon>Lachnospirales</taxon>
        <taxon>Lachnospiraceae</taxon>
        <taxon>Blautia</taxon>
    </lineage>
</organism>
<keyword evidence="2" id="KW-1185">Reference proteome</keyword>